<gene>
    <name evidence="2" type="ORF">DAMNIGENAA_33290</name>
</gene>
<proteinExistence type="predicted"/>
<dbReference type="AlphaFoldDB" id="A0A9W6LAK3"/>
<sequence>MAAVFYERNSLLSTECQDLINICNWGAKCVLYYNCFCIFRYAWFNRCQRNIHAILFNVCEYRLPSGENNCIGNWNTCEARNDNLVTISNAKSAKNSKKTTPPSEKQENHLTT</sequence>
<accession>A0A9W6LAK3</accession>
<evidence type="ECO:0000313" key="3">
    <source>
        <dbReference type="Proteomes" id="UP001144372"/>
    </source>
</evidence>
<name>A0A9W6LAK3_9BACT</name>
<feature type="compositionally biased region" description="Low complexity" evidence="1">
    <location>
        <begin position="89"/>
        <end position="103"/>
    </location>
</feature>
<protein>
    <submittedName>
        <fullName evidence="2">Uncharacterized protein</fullName>
    </submittedName>
</protein>
<evidence type="ECO:0000256" key="1">
    <source>
        <dbReference type="SAM" id="MobiDB-lite"/>
    </source>
</evidence>
<evidence type="ECO:0000313" key="2">
    <source>
        <dbReference type="EMBL" id="GLI35896.1"/>
    </source>
</evidence>
<reference evidence="2" key="1">
    <citation type="submission" date="2022-12" db="EMBL/GenBank/DDBJ databases">
        <title>Reference genome sequencing for broad-spectrum identification of bacterial and archaeal isolates by mass spectrometry.</title>
        <authorList>
            <person name="Sekiguchi Y."/>
            <person name="Tourlousse D.M."/>
        </authorList>
    </citation>
    <scope>NUCLEOTIDE SEQUENCE</scope>
    <source>
        <strain evidence="2">ASRB1</strain>
    </source>
</reference>
<dbReference type="EMBL" id="BSDR01000001">
    <property type="protein sequence ID" value="GLI35896.1"/>
    <property type="molecule type" value="Genomic_DNA"/>
</dbReference>
<feature type="region of interest" description="Disordered" evidence="1">
    <location>
        <begin position="89"/>
        <end position="112"/>
    </location>
</feature>
<comment type="caution">
    <text evidence="2">The sequence shown here is derived from an EMBL/GenBank/DDBJ whole genome shotgun (WGS) entry which is preliminary data.</text>
</comment>
<keyword evidence="3" id="KW-1185">Reference proteome</keyword>
<dbReference type="Proteomes" id="UP001144372">
    <property type="component" value="Unassembled WGS sequence"/>
</dbReference>
<organism evidence="2 3">
    <name type="scientific">Desulforhabdus amnigena</name>
    <dbReference type="NCBI Taxonomy" id="40218"/>
    <lineage>
        <taxon>Bacteria</taxon>
        <taxon>Pseudomonadati</taxon>
        <taxon>Thermodesulfobacteriota</taxon>
        <taxon>Syntrophobacteria</taxon>
        <taxon>Syntrophobacterales</taxon>
        <taxon>Syntrophobacteraceae</taxon>
        <taxon>Desulforhabdus</taxon>
    </lineage>
</organism>